<feature type="compositionally biased region" description="Basic and acidic residues" evidence="1">
    <location>
        <begin position="1"/>
        <end position="13"/>
    </location>
</feature>
<name>A0A8H6FHU7_9LECA</name>
<gene>
    <name evidence="2" type="ORF">HO133_008198</name>
</gene>
<evidence type="ECO:0000313" key="2">
    <source>
        <dbReference type="EMBL" id="KAF6228468.1"/>
    </source>
</evidence>
<sequence length="240" mass="26871">MDVSADHTVDRDTPSFSSVSSHARSGAATARTYYDSHDADTFYRTIWGGSTINIGPYDSPNDPIPAASHRTIERMAALLAPITRATRILDLGSGYGGAARYLARTYGCNVCCVNVSEVENERSREMVEEEGLGRLVGVREGCFEDLGSILKRLKLQSLGDVESYRRWFEEAGFVDVGFVDLTRDMEVHYGRVLREMESRERELKGDISDDYVGNMKVGLRNWVEGARSGRLCWGILQFHR</sequence>
<protein>
    <recommendedName>
        <fullName evidence="4">S-adenosyl-L-methionine-dependent methyltransferase</fullName>
    </recommendedName>
</protein>
<evidence type="ECO:0000313" key="3">
    <source>
        <dbReference type="Proteomes" id="UP000593566"/>
    </source>
</evidence>
<dbReference type="AlphaFoldDB" id="A0A8H6FHU7"/>
<reference evidence="2 3" key="1">
    <citation type="journal article" date="2020" name="Genomics">
        <title>Complete, high-quality genomes from long-read metagenomic sequencing of two wolf lichen thalli reveals enigmatic genome architecture.</title>
        <authorList>
            <person name="McKenzie S.K."/>
            <person name="Walston R.F."/>
            <person name="Allen J.L."/>
        </authorList>
    </citation>
    <scope>NUCLEOTIDE SEQUENCE [LARGE SCALE GENOMIC DNA]</scope>
    <source>
        <strain evidence="2">WasteWater1</strain>
    </source>
</reference>
<dbReference type="SUPFAM" id="SSF53335">
    <property type="entry name" value="S-adenosyl-L-methionine-dependent methyltransferases"/>
    <property type="match status" value="1"/>
</dbReference>
<dbReference type="CDD" id="cd02440">
    <property type="entry name" value="AdoMet_MTases"/>
    <property type="match status" value="1"/>
</dbReference>
<dbReference type="RefSeq" id="XP_037156402.1">
    <property type="nucleotide sequence ID" value="XM_037299066.1"/>
</dbReference>
<keyword evidence="3" id="KW-1185">Reference proteome</keyword>
<dbReference type="Proteomes" id="UP000593566">
    <property type="component" value="Unassembled WGS sequence"/>
</dbReference>
<organism evidence="2 3">
    <name type="scientific">Letharia lupina</name>
    <dbReference type="NCBI Taxonomy" id="560253"/>
    <lineage>
        <taxon>Eukaryota</taxon>
        <taxon>Fungi</taxon>
        <taxon>Dikarya</taxon>
        <taxon>Ascomycota</taxon>
        <taxon>Pezizomycotina</taxon>
        <taxon>Lecanoromycetes</taxon>
        <taxon>OSLEUM clade</taxon>
        <taxon>Lecanoromycetidae</taxon>
        <taxon>Lecanorales</taxon>
        <taxon>Lecanorineae</taxon>
        <taxon>Parmeliaceae</taxon>
        <taxon>Letharia</taxon>
    </lineage>
</organism>
<feature type="region of interest" description="Disordered" evidence="1">
    <location>
        <begin position="1"/>
        <end position="21"/>
    </location>
</feature>
<accession>A0A8H6FHU7</accession>
<dbReference type="Pfam" id="PF02353">
    <property type="entry name" value="CMAS"/>
    <property type="match status" value="1"/>
</dbReference>
<evidence type="ECO:0008006" key="4">
    <source>
        <dbReference type="Google" id="ProtNLM"/>
    </source>
</evidence>
<evidence type="ECO:0000256" key="1">
    <source>
        <dbReference type="SAM" id="MobiDB-lite"/>
    </source>
</evidence>
<comment type="caution">
    <text evidence="2">The sequence shown here is derived from an EMBL/GenBank/DDBJ whole genome shotgun (WGS) entry which is preliminary data.</text>
</comment>
<dbReference type="GeneID" id="59336595"/>
<proteinExistence type="predicted"/>
<dbReference type="Gene3D" id="3.40.50.150">
    <property type="entry name" value="Vaccinia Virus protein VP39"/>
    <property type="match status" value="2"/>
</dbReference>
<dbReference type="InterPro" id="IPR029063">
    <property type="entry name" value="SAM-dependent_MTases_sf"/>
</dbReference>
<dbReference type="EMBL" id="JACCJB010000004">
    <property type="protein sequence ID" value="KAF6228468.1"/>
    <property type="molecule type" value="Genomic_DNA"/>
</dbReference>